<keyword evidence="1" id="KW-0472">Membrane</keyword>
<gene>
    <name evidence="2" type="ORF">BD410DRAFT_292268</name>
</gene>
<evidence type="ECO:0000313" key="2">
    <source>
        <dbReference type="EMBL" id="TDL21464.1"/>
    </source>
</evidence>
<feature type="transmembrane region" description="Helical" evidence="1">
    <location>
        <begin position="439"/>
        <end position="462"/>
    </location>
</feature>
<sequence length="510" mass="55402">MSSRPHPQTRIISSFRLTSATHGTGSYHDGEDNKWKKSTVLWLVLYTAIGTFFAIGHHILYEILSHHATLAISVEIGPFKIGPTWALTLGNGLSWLAQLFYTLAIGGALVQLLWHLLHTRHFTLREMDRVFSITSAFYTRTALRRAIGLSVVTVISLGLGGVISTFAPPSLAISVISLSQPCNIMTVDLSMADFSSHILPLPLLTIATHVLLTQSVMLPTSSPCANCTYNVTYIAPAMQCSEINITSSPFPPDSANHTVLWNETAILNTETGLDDVFVWSREVDPLSHAFSDAQVIKCEMLNATYHATIDHRVGTSVTAEVDIIPLDAGNMTAAFELVGQAFSRVLSGPVLAGQEELTTSLTSTGLVFLTNWFACEERFDCATKIDLVTSLPMFMQNMSLSLLAGSVTIQSSSHSSLSQVPGRCLMESTAYVYDRVRLLAVYGSALLVTSICIAMGIHSVLVGQGSTLKFSSLVYAIMTPEMIEISNGQELPQDTVIHAVRGRFVPGYIV</sequence>
<feature type="transmembrane region" description="Helical" evidence="1">
    <location>
        <begin position="146"/>
        <end position="167"/>
    </location>
</feature>
<proteinExistence type="predicted"/>
<feature type="transmembrane region" description="Helical" evidence="1">
    <location>
        <begin position="95"/>
        <end position="117"/>
    </location>
</feature>
<reference evidence="2 3" key="1">
    <citation type="submission" date="2018-06" db="EMBL/GenBank/DDBJ databases">
        <title>A transcriptomic atlas of mushroom development highlights an independent origin of complex multicellularity.</title>
        <authorList>
            <consortium name="DOE Joint Genome Institute"/>
            <person name="Krizsan K."/>
            <person name="Almasi E."/>
            <person name="Merenyi Z."/>
            <person name="Sahu N."/>
            <person name="Viragh M."/>
            <person name="Koszo T."/>
            <person name="Mondo S."/>
            <person name="Kiss B."/>
            <person name="Balint B."/>
            <person name="Kues U."/>
            <person name="Barry K."/>
            <person name="Hegedus J.C."/>
            <person name="Henrissat B."/>
            <person name="Johnson J."/>
            <person name="Lipzen A."/>
            <person name="Ohm R."/>
            <person name="Nagy I."/>
            <person name="Pangilinan J."/>
            <person name="Yan J."/>
            <person name="Xiong Y."/>
            <person name="Grigoriev I.V."/>
            <person name="Hibbett D.S."/>
            <person name="Nagy L.G."/>
        </authorList>
    </citation>
    <scope>NUCLEOTIDE SEQUENCE [LARGE SCALE GENOMIC DNA]</scope>
    <source>
        <strain evidence="2 3">SZMC22713</strain>
    </source>
</reference>
<protein>
    <recommendedName>
        <fullName evidence="4">Transmembrane protein</fullName>
    </recommendedName>
</protein>
<keyword evidence="3" id="KW-1185">Reference proteome</keyword>
<dbReference type="STRING" id="50990.A0A4Y7Q1F4"/>
<evidence type="ECO:0008006" key="4">
    <source>
        <dbReference type="Google" id="ProtNLM"/>
    </source>
</evidence>
<dbReference type="VEuPathDB" id="FungiDB:BD410DRAFT_292268"/>
<dbReference type="EMBL" id="ML170180">
    <property type="protein sequence ID" value="TDL21464.1"/>
    <property type="molecule type" value="Genomic_DNA"/>
</dbReference>
<dbReference type="AlphaFoldDB" id="A0A4Y7Q1F4"/>
<keyword evidence="1" id="KW-0812">Transmembrane</keyword>
<accession>A0A4Y7Q1F4</accession>
<organism evidence="2 3">
    <name type="scientific">Rickenella mellea</name>
    <dbReference type="NCBI Taxonomy" id="50990"/>
    <lineage>
        <taxon>Eukaryota</taxon>
        <taxon>Fungi</taxon>
        <taxon>Dikarya</taxon>
        <taxon>Basidiomycota</taxon>
        <taxon>Agaricomycotina</taxon>
        <taxon>Agaricomycetes</taxon>
        <taxon>Hymenochaetales</taxon>
        <taxon>Rickenellaceae</taxon>
        <taxon>Rickenella</taxon>
    </lineage>
</organism>
<keyword evidence="1" id="KW-1133">Transmembrane helix</keyword>
<name>A0A4Y7Q1F4_9AGAM</name>
<evidence type="ECO:0000256" key="1">
    <source>
        <dbReference type="SAM" id="Phobius"/>
    </source>
</evidence>
<dbReference type="OrthoDB" id="3198553at2759"/>
<feature type="transmembrane region" description="Helical" evidence="1">
    <location>
        <begin position="40"/>
        <end position="60"/>
    </location>
</feature>
<evidence type="ECO:0000313" key="3">
    <source>
        <dbReference type="Proteomes" id="UP000294933"/>
    </source>
</evidence>
<dbReference type="Proteomes" id="UP000294933">
    <property type="component" value="Unassembled WGS sequence"/>
</dbReference>